<feature type="domain" description="Arginosuccinate synthase-like N-terminal" evidence="10">
    <location>
        <begin position="2"/>
        <end position="163"/>
    </location>
</feature>
<feature type="binding site" evidence="9">
    <location>
        <position position="120"/>
    </location>
    <ligand>
        <name>L-aspartate</name>
        <dbReference type="ChEBI" id="CHEBI:29991"/>
    </ligand>
</feature>
<dbReference type="Gene3D" id="1.20.5.470">
    <property type="entry name" value="Single helix bin"/>
    <property type="match status" value="1"/>
</dbReference>
<dbReference type="AlphaFoldDB" id="A0A7C4ELV6"/>
<feature type="binding site" evidence="9">
    <location>
        <position position="173"/>
    </location>
    <ligand>
        <name>L-citrulline</name>
        <dbReference type="ChEBI" id="CHEBI:57743"/>
    </ligand>
</feature>
<comment type="catalytic activity">
    <reaction evidence="9">
        <text>L-citrulline + L-aspartate + ATP = 2-(N(omega)-L-arginino)succinate + AMP + diphosphate + H(+)</text>
        <dbReference type="Rhea" id="RHEA:10932"/>
        <dbReference type="ChEBI" id="CHEBI:15378"/>
        <dbReference type="ChEBI" id="CHEBI:29991"/>
        <dbReference type="ChEBI" id="CHEBI:30616"/>
        <dbReference type="ChEBI" id="CHEBI:33019"/>
        <dbReference type="ChEBI" id="CHEBI:57472"/>
        <dbReference type="ChEBI" id="CHEBI:57743"/>
        <dbReference type="ChEBI" id="CHEBI:456215"/>
        <dbReference type="EC" id="6.3.4.5"/>
    </reaction>
</comment>
<protein>
    <recommendedName>
        <fullName evidence="3 9">Argininosuccinate synthase</fullName>
        <ecNumber evidence="3 9">6.3.4.5</ecNumber>
    </recommendedName>
    <alternativeName>
        <fullName evidence="9">Citrulline--aspartate ligase</fullName>
    </alternativeName>
</protein>
<feature type="binding site" evidence="9">
    <location>
        <position position="89"/>
    </location>
    <ligand>
        <name>L-citrulline</name>
        <dbReference type="ChEBI" id="CHEBI:57743"/>
    </ligand>
</feature>
<evidence type="ECO:0000259" key="10">
    <source>
        <dbReference type="Pfam" id="PF00764"/>
    </source>
</evidence>
<proteinExistence type="inferred from homology"/>
<organism evidence="12">
    <name type="scientific">Thermodesulfovibrio aggregans</name>
    <dbReference type="NCBI Taxonomy" id="86166"/>
    <lineage>
        <taxon>Bacteria</taxon>
        <taxon>Pseudomonadati</taxon>
        <taxon>Nitrospirota</taxon>
        <taxon>Thermodesulfovibrionia</taxon>
        <taxon>Thermodesulfovibrionales</taxon>
        <taxon>Thermodesulfovibrionaceae</taxon>
        <taxon>Thermodesulfovibrio</taxon>
    </lineage>
</organism>
<dbReference type="GO" id="GO:0006526">
    <property type="term" value="P:L-arginine biosynthetic process"/>
    <property type="evidence" value="ECO:0007669"/>
    <property type="project" value="UniProtKB-UniRule"/>
</dbReference>
<dbReference type="InterPro" id="IPR023434">
    <property type="entry name" value="Arginosuc_synth_type_1_subfam"/>
</dbReference>
<keyword evidence="4 9" id="KW-0055">Arginine biosynthesis</keyword>
<dbReference type="InterPro" id="IPR018223">
    <property type="entry name" value="Arginosuc_synth_CS"/>
</dbReference>
<keyword evidence="5 9" id="KW-0436">Ligase</keyword>
<dbReference type="EC" id="6.3.4.5" evidence="3 9"/>
<evidence type="ECO:0000256" key="9">
    <source>
        <dbReference type="HAMAP-Rule" id="MF_00005"/>
    </source>
</evidence>
<feature type="binding site" evidence="9">
    <location>
        <position position="120"/>
    </location>
    <ligand>
        <name>L-citrulline</name>
        <dbReference type="ChEBI" id="CHEBI:57743"/>
    </ligand>
</feature>
<evidence type="ECO:0000256" key="1">
    <source>
        <dbReference type="ARBA" id="ARBA00004967"/>
    </source>
</evidence>
<keyword evidence="8 9" id="KW-0067">ATP-binding</keyword>
<feature type="binding site" evidence="9">
    <location>
        <position position="258"/>
    </location>
    <ligand>
        <name>L-citrulline</name>
        <dbReference type="ChEBI" id="CHEBI:57743"/>
    </ligand>
</feature>
<evidence type="ECO:0000259" key="11">
    <source>
        <dbReference type="Pfam" id="PF20979"/>
    </source>
</evidence>
<dbReference type="FunFam" id="3.90.1260.10:FF:000007">
    <property type="entry name" value="Argininosuccinate synthase"/>
    <property type="match status" value="1"/>
</dbReference>
<feature type="binding site" evidence="9">
    <location>
        <begin position="6"/>
        <end position="14"/>
    </location>
    <ligand>
        <name>ATP</name>
        <dbReference type="ChEBI" id="CHEBI:30616"/>
    </ligand>
</feature>
<dbReference type="PROSITE" id="PS00565">
    <property type="entry name" value="ARGININOSUCCIN_SYN_2"/>
    <property type="match status" value="1"/>
</dbReference>
<comment type="subunit">
    <text evidence="2 9">Homotetramer.</text>
</comment>
<dbReference type="InterPro" id="IPR024074">
    <property type="entry name" value="AS_cat/multimer_dom_body"/>
</dbReference>
<dbReference type="InterPro" id="IPR048267">
    <property type="entry name" value="Arginosuc_syn_N"/>
</dbReference>
<evidence type="ECO:0000313" key="12">
    <source>
        <dbReference type="EMBL" id="HGG99726.1"/>
    </source>
</evidence>
<keyword evidence="6 9" id="KW-0028">Amino-acid biosynthesis</keyword>
<dbReference type="EMBL" id="DTHO01000052">
    <property type="protein sequence ID" value="HGG99726.1"/>
    <property type="molecule type" value="Genomic_DNA"/>
</dbReference>
<dbReference type="CDD" id="cd01999">
    <property type="entry name" value="ASS"/>
    <property type="match status" value="1"/>
</dbReference>
<dbReference type="NCBIfam" id="TIGR00032">
    <property type="entry name" value="argG"/>
    <property type="match status" value="1"/>
</dbReference>
<comment type="caution">
    <text evidence="12">The sequence shown here is derived from an EMBL/GenBank/DDBJ whole genome shotgun (WGS) entry which is preliminary data.</text>
</comment>
<dbReference type="GO" id="GO:0000050">
    <property type="term" value="P:urea cycle"/>
    <property type="evidence" value="ECO:0007669"/>
    <property type="project" value="TreeGrafter"/>
</dbReference>
<dbReference type="InterPro" id="IPR048268">
    <property type="entry name" value="Arginosuc_syn_C"/>
</dbReference>
<evidence type="ECO:0000256" key="3">
    <source>
        <dbReference type="ARBA" id="ARBA00012286"/>
    </source>
</evidence>
<dbReference type="UniPathway" id="UPA00068">
    <property type="reaction ID" value="UER00113"/>
</dbReference>
<sequence length="389" mass="44424">MKIILAYSGGLDTSVAIKWLKEKYNAEIIAFCADIGQEEDFEEIAQKAYKTGASKVYIEDLKEEFVKNYVFPMLRANAVYETGYLMGTSIARPLIAKKQIEIAIKESAEAVAHGATGKGNDQVRFELTYYALKPDIKVIAPWREWEFDSRSSLIEYAEKNNIPVKATKEKPYSIDRNLFHISYEGGILEDPWNEPPEEMYTMTVSPEKAPDRAVYIEIDYERGDPVSLNGQRVAPAEFFRELNKIAGENGIGRIDIVENRYVGIKSRGVYETPAGTVLHIAHKAIESITMDREVMHLRDSLIPRYSELVYYGYWFSPEREVLQKLIDETQKNVTGTVRLKLYKGNCSVVGRKSPYSLYSKELATFEKDIIYSQKDAQGFIKINALRLRL</sequence>
<dbReference type="PROSITE" id="PS00564">
    <property type="entry name" value="ARGININOSUCCIN_SYN_1"/>
    <property type="match status" value="1"/>
</dbReference>
<dbReference type="HAMAP" id="MF_00005">
    <property type="entry name" value="Arg_succ_synth_type1"/>
    <property type="match status" value="1"/>
</dbReference>
<dbReference type="GO" id="GO:0004055">
    <property type="term" value="F:argininosuccinate synthase activity"/>
    <property type="evidence" value="ECO:0007669"/>
    <property type="project" value="UniProtKB-UniRule"/>
</dbReference>
<feature type="binding site" evidence="9">
    <location>
        <position position="270"/>
    </location>
    <ligand>
        <name>L-citrulline</name>
        <dbReference type="ChEBI" id="CHEBI:57743"/>
    </ligand>
</feature>
<dbReference type="GO" id="GO:0005737">
    <property type="term" value="C:cytoplasm"/>
    <property type="evidence" value="ECO:0007669"/>
    <property type="project" value="UniProtKB-SubCell"/>
</dbReference>
<dbReference type="SUPFAM" id="SSF69864">
    <property type="entry name" value="Argininosuccinate synthetase, C-terminal domain"/>
    <property type="match status" value="1"/>
</dbReference>
<feature type="domain" description="Arginosuccinate synthase C-terminal" evidence="11">
    <location>
        <begin position="172"/>
        <end position="388"/>
    </location>
</feature>
<comment type="similarity">
    <text evidence="9">Belongs to the argininosuccinate synthase family. Type 1 subfamily.</text>
</comment>
<dbReference type="Gene3D" id="3.90.1260.10">
    <property type="entry name" value="Argininosuccinate synthetase, chain A, domain 2"/>
    <property type="match status" value="1"/>
</dbReference>
<feature type="binding site" evidence="9">
    <location>
        <position position="116"/>
    </location>
    <ligand>
        <name>L-aspartate</name>
        <dbReference type="ChEBI" id="CHEBI:29991"/>
    </ligand>
</feature>
<keyword evidence="7 9" id="KW-0547">Nucleotide-binding</keyword>
<comment type="pathway">
    <text evidence="1 9">Amino-acid biosynthesis; L-arginine biosynthesis; L-arginine from L-ornithine and carbamoyl phosphate: step 2/3.</text>
</comment>
<gene>
    <name evidence="9" type="primary">argG</name>
    <name evidence="12" type="ORF">ENV75_04680</name>
</gene>
<evidence type="ECO:0000256" key="4">
    <source>
        <dbReference type="ARBA" id="ARBA00022571"/>
    </source>
</evidence>
<accession>A0A7C4ELV6</accession>
<dbReference type="PANTHER" id="PTHR11587">
    <property type="entry name" value="ARGININOSUCCINATE SYNTHASE"/>
    <property type="match status" value="1"/>
</dbReference>
<dbReference type="SUPFAM" id="SSF52402">
    <property type="entry name" value="Adenine nucleotide alpha hydrolases-like"/>
    <property type="match status" value="1"/>
</dbReference>
<feature type="binding site" evidence="9">
    <location>
        <position position="182"/>
    </location>
    <ligand>
        <name>L-citrulline</name>
        <dbReference type="ChEBI" id="CHEBI:57743"/>
    </ligand>
</feature>
<dbReference type="Gene3D" id="3.40.50.620">
    <property type="entry name" value="HUPs"/>
    <property type="match status" value="1"/>
</dbReference>
<keyword evidence="9" id="KW-0963">Cytoplasm</keyword>
<reference evidence="12" key="1">
    <citation type="journal article" date="2020" name="mSystems">
        <title>Genome- and Community-Level Interaction Insights into Carbon Utilization and Element Cycling Functions of Hydrothermarchaeota in Hydrothermal Sediment.</title>
        <authorList>
            <person name="Zhou Z."/>
            <person name="Liu Y."/>
            <person name="Xu W."/>
            <person name="Pan J."/>
            <person name="Luo Z.H."/>
            <person name="Li M."/>
        </authorList>
    </citation>
    <scope>NUCLEOTIDE SEQUENCE [LARGE SCALE GENOMIC DNA]</scope>
    <source>
        <strain evidence="12">SpSt-788</strain>
    </source>
</reference>
<evidence type="ECO:0000256" key="5">
    <source>
        <dbReference type="ARBA" id="ARBA00022598"/>
    </source>
</evidence>
<comment type="subcellular location">
    <subcellularLocation>
        <location evidence="9">Cytoplasm</location>
    </subcellularLocation>
</comment>
<feature type="binding site" evidence="9">
    <location>
        <position position="114"/>
    </location>
    <ligand>
        <name>ATP</name>
        <dbReference type="ChEBI" id="CHEBI:30616"/>
    </ligand>
</feature>
<evidence type="ECO:0000256" key="6">
    <source>
        <dbReference type="ARBA" id="ARBA00022605"/>
    </source>
</evidence>
<evidence type="ECO:0000256" key="7">
    <source>
        <dbReference type="ARBA" id="ARBA00022741"/>
    </source>
</evidence>
<dbReference type="InterPro" id="IPR014729">
    <property type="entry name" value="Rossmann-like_a/b/a_fold"/>
</dbReference>
<feature type="binding site" evidence="9">
    <location>
        <position position="84"/>
    </location>
    <ligand>
        <name>L-citrulline</name>
        <dbReference type="ChEBI" id="CHEBI:57743"/>
    </ligand>
</feature>
<dbReference type="GO" id="GO:0005524">
    <property type="term" value="F:ATP binding"/>
    <property type="evidence" value="ECO:0007669"/>
    <property type="project" value="UniProtKB-UniRule"/>
</dbReference>
<dbReference type="InterPro" id="IPR001518">
    <property type="entry name" value="Arginosuc_synth"/>
</dbReference>
<dbReference type="NCBIfam" id="NF001770">
    <property type="entry name" value="PRK00509.1"/>
    <property type="match status" value="1"/>
</dbReference>
<feature type="binding site" evidence="9">
    <location>
        <position position="33"/>
    </location>
    <ligand>
        <name>ATP</name>
        <dbReference type="ChEBI" id="CHEBI:30616"/>
    </ligand>
</feature>
<dbReference type="FunFam" id="3.40.50.620:FF:000019">
    <property type="entry name" value="Argininosuccinate synthase"/>
    <property type="match status" value="1"/>
</dbReference>
<dbReference type="GO" id="GO:0000053">
    <property type="term" value="P:argininosuccinate metabolic process"/>
    <property type="evidence" value="ECO:0007669"/>
    <property type="project" value="TreeGrafter"/>
</dbReference>
<evidence type="ECO:0000256" key="2">
    <source>
        <dbReference type="ARBA" id="ARBA00011881"/>
    </source>
</evidence>
<name>A0A7C4ELV6_9BACT</name>
<dbReference type="Pfam" id="PF20979">
    <property type="entry name" value="Arginosuc_syn_C"/>
    <property type="match status" value="1"/>
</dbReference>
<dbReference type="Pfam" id="PF00764">
    <property type="entry name" value="Arginosuc_synth"/>
    <property type="match status" value="1"/>
</dbReference>
<evidence type="ECO:0000256" key="8">
    <source>
        <dbReference type="ARBA" id="ARBA00022840"/>
    </source>
</evidence>
<feature type="binding site" evidence="9">
    <location>
        <position position="124"/>
    </location>
    <ligand>
        <name>L-citrulline</name>
        <dbReference type="ChEBI" id="CHEBI:57743"/>
    </ligand>
</feature>
<feature type="binding site" evidence="9">
    <location>
        <position position="121"/>
    </location>
    <ligand>
        <name>L-aspartate</name>
        <dbReference type="ChEBI" id="CHEBI:29991"/>
    </ligand>
</feature>
<dbReference type="PANTHER" id="PTHR11587:SF2">
    <property type="entry name" value="ARGININOSUCCINATE SYNTHASE"/>
    <property type="match status" value="1"/>
</dbReference>